<gene>
    <name evidence="1" type="ORF">METZ01_LOCUS357357</name>
</gene>
<dbReference type="EMBL" id="UINC01126186">
    <property type="protein sequence ID" value="SVD04503.1"/>
    <property type="molecule type" value="Genomic_DNA"/>
</dbReference>
<reference evidence="1" key="1">
    <citation type="submission" date="2018-05" db="EMBL/GenBank/DDBJ databases">
        <authorList>
            <person name="Lanie J.A."/>
            <person name="Ng W.-L."/>
            <person name="Kazmierczak K.M."/>
            <person name="Andrzejewski T.M."/>
            <person name="Davidsen T.M."/>
            <person name="Wayne K.J."/>
            <person name="Tettelin H."/>
            <person name="Glass J.I."/>
            <person name="Rusch D."/>
            <person name="Podicherti R."/>
            <person name="Tsui H.-C.T."/>
            <person name="Winkler M.E."/>
        </authorList>
    </citation>
    <scope>NUCLEOTIDE SEQUENCE</scope>
</reference>
<name>A0A382S3T2_9ZZZZ</name>
<evidence type="ECO:0000313" key="1">
    <source>
        <dbReference type="EMBL" id="SVD04503.1"/>
    </source>
</evidence>
<dbReference type="AlphaFoldDB" id="A0A382S3T2"/>
<sequence length="51" mass="5948">MELLTLFVLCFGIFSFFVLSEVIKLKKEVHKLNGIVKHLLEKEDAKQDQNN</sequence>
<protein>
    <submittedName>
        <fullName evidence="1">Uncharacterized protein</fullName>
    </submittedName>
</protein>
<accession>A0A382S3T2</accession>
<organism evidence="1">
    <name type="scientific">marine metagenome</name>
    <dbReference type="NCBI Taxonomy" id="408172"/>
    <lineage>
        <taxon>unclassified sequences</taxon>
        <taxon>metagenomes</taxon>
        <taxon>ecological metagenomes</taxon>
    </lineage>
</organism>
<proteinExistence type="predicted"/>